<sequence length="761" mass="86944">MVTTKAYQDFKKHKKIMPQLERELRKVLEQFFEKGSIAIRSSGTVEDLSGASFAGMYTTTLNLSNVDDVLAAIIRTWESNDSVEVKRYCEAMRIPRGDMAVIIQHQLKPDISGVMVTQSPFSAQEVLIECCRGTGEKLVSGKITPTRYRIRGDVIKKEGKDMLTEDQIAQLMNIGKKVERLFKSPQDIEWAIANGRCCVLQSRPVLVQKAVPRRHCTVWTNANVRETIPDPISPLCWSIFDGVFFPYMFTDVFEFPITRQQYYNFRPVELLSGRLYWNVNNTIAFMKAIGPVIDLIGGGEAIDPQFVSAFKAVDIRRLPEPVPRFKMYVFTIISIFRLSYYIGLGFFRYGWMSRKMAKSHAAFDVVHKTLTPVDDLALGLQNVQKWFELILKRFTRRYFGGIFLSAFYLALLSKLLSLRLGKKGGAIARKTILGILDKTGEMVLAVNNLAAIAKRKLKRLTISRLRHLHKTDDTFRTEFDQFLQEFGHRGPAEFDVASINWREDPDLVYGLIRTAEDTEKRDIDRTRLIHDLLNTSRPFERFLLKLFIPRIEAFTPFRENGKHIYFRFGSKIKDQLLVMARIMQRSGFLEKERDIFFLTLPDIEGVSKSHYEKVEILQRIFLRKKQWSTYEQIVAPEIIYETGERITPFAAASNILSAEPLSFGKVKAKVRIISNFRESRKLKQGEILVTHHTDPGWTPLFTICSGVIIEVGGLICHAAMVARELGVPAVVLRGAVSLIPDGQLVELDADEGFVKIISKSK</sequence>
<evidence type="ECO:0000313" key="5">
    <source>
        <dbReference type="Proteomes" id="UP000050975"/>
    </source>
</evidence>
<dbReference type="Proteomes" id="UP000050975">
    <property type="component" value="Unassembled WGS sequence"/>
</dbReference>
<accession>A0A0S8K233</accession>
<comment type="caution">
    <text evidence="4">The sequence shown here is derived from an EMBL/GenBank/DDBJ whole genome shotgun (WGS) entry which is preliminary data.</text>
</comment>
<dbReference type="GO" id="GO:0005524">
    <property type="term" value="F:ATP binding"/>
    <property type="evidence" value="ECO:0007669"/>
    <property type="project" value="InterPro"/>
</dbReference>
<reference evidence="4 5" key="1">
    <citation type="journal article" date="2015" name="Microbiome">
        <title>Genomic resolution of linkages in carbon, nitrogen, and sulfur cycling among widespread estuary sediment bacteria.</title>
        <authorList>
            <person name="Baker B.J."/>
            <person name="Lazar C.S."/>
            <person name="Teske A.P."/>
            <person name="Dick G.J."/>
        </authorList>
    </citation>
    <scope>NUCLEOTIDE SEQUENCE [LARGE SCALE GENOMIC DNA]</scope>
    <source>
        <strain evidence="4">SM1_77</strain>
    </source>
</reference>
<dbReference type="Pfam" id="PF01326">
    <property type="entry name" value="PPDK_N"/>
    <property type="match status" value="2"/>
</dbReference>
<dbReference type="SUPFAM" id="SSF52009">
    <property type="entry name" value="Phosphohistidine domain"/>
    <property type="match status" value="1"/>
</dbReference>
<dbReference type="Gene3D" id="3.30.1490.20">
    <property type="entry name" value="ATP-grasp fold, A domain"/>
    <property type="match status" value="1"/>
</dbReference>
<feature type="domain" description="PEP-utilising enzyme mobile" evidence="2">
    <location>
        <begin position="683"/>
        <end position="752"/>
    </location>
</feature>
<dbReference type="AlphaFoldDB" id="A0A0S8K233"/>
<evidence type="ECO:0000313" key="4">
    <source>
        <dbReference type="EMBL" id="KPL15944.1"/>
    </source>
</evidence>
<dbReference type="InterPro" id="IPR013815">
    <property type="entry name" value="ATP_grasp_subdomain_1"/>
</dbReference>
<feature type="transmembrane region" description="Helical" evidence="1">
    <location>
        <begin position="327"/>
        <end position="349"/>
    </location>
</feature>
<dbReference type="Gene3D" id="3.30.470.20">
    <property type="entry name" value="ATP-grasp fold, B domain"/>
    <property type="match status" value="2"/>
</dbReference>
<dbReference type="Gene3D" id="3.50.30.10">
    <property type="entry name" value="Phosphohistidine domain"/>
    <property type="match status" value="1"/>
</dbReference>
<organism evidence="4 5">
    <name type="scientific">candidate division WOR_3 bacterium SM1_77</name>
    <dbReference type="NCBI Taxonomy" id="1703778"/>
    <lineage>
        <taxon>Bacteria</taxon>
        <taxon>Bacteria division WOR-3</taxon>
    </lineage>
</organism>
<evidence type="ECO:0000259" key="2">
    <source>
        <dbReference type="Pfam" id="PF00391"/>
    </source>
</evidence>
<keyword evidence="1" id="KW-0812">Transmembrane</keyword>
<feature type="transmembrane region" description="Helical" evidence="1">
    <location>
        <begin position="398"/>
        <end position="416"/>
    </location>
</feature>
<dbReference type="SUPFAM" id="SSF56059">
    <property type="entry name" value="Glutathione synthetase ATP-binding domain-like"/>
    <property type="match status" value="1"/>
</dbReference>
<evidence type="ECO:0000259" key="3">
    <source>
        <dbReference type="Pfam" id="PF01326"/>
    </source>
</evidence>
<dbReference type="PANTHER" id="PTHR43615:SF1">
    <property type="entry name" value="PPDK_N DOMAIN-CONTAINING PROTEIN"/>
    <property type="match status" value="1"/>
</dbReference>
<keyword evidence="1" id="KW-0472">Membrane</keyword>
<dbReference type="Pfam" id="PF00391">
    <property type="entry name" value="PEP-utilizers"/>
    <property type="match status" value="1"/>
</dbReference>
<dbReference type="InterPro" id="IPR002192">
    <property type="entry name" value="PPDK_AMP/ATP-bd"/>
</dbReference>
<evidence type="ECO:0008006" key="6">
    <source>
        <dbReference type="Google" id="ProtNLM"/>
    </source>
</evidence>
<evidence type="ECO:0000256" key="1">
    <source>
        <dbReference type="SAM" id="Phobius"/>
    </source>
</evidence>
<proteinExistence type="predicted"/>
<feature type="domain" description="Pyruvate phosphate dikinase AMP/ATP-binding" evidence="3">
    <location>
        <begin position="158"/>
        <end position="210"/>
    </location>
</feature>
<dbReference type="InterPro" id="IPR036637">
    <property type="entry name" value="Phosphohistidine_dom_sf"/>
</dbReference>
<keyword evidence="1" id="KW-1133">Transmembrane helix</keyword>
<name>A0A0S8K233_UNCW3</name>
<dbReference type="InterPro" id="IPR051549">
    <property type="entry name" value="PEP_Utilizing_Enz"/>
</dbReference>
<dbReference type="PATRIC" id="fig|1703778.3.peg.1189"/>
<dbReference type="GO" id="GO:0016301">
    <property type="term" value="F:kinase activity"/>
    <property type="evidence" value="ECO:0007669"/>
    <property type="project" value="InterPro"/>
</dbReference>
<dbReference type="EMBL" id="LJVE01000002">
    <property type="protein sequence ID" value="KPL15944.1"/>
    <property type="molecule type" value="Genomic_DNA"/>
</dbReference>
<dbReference type="PANTHER" id="PTHR43615">
    <property type="entry name" value="PHOSPHOENOLPYRUVATE SYNTHASE-RELATED"/>
    <property type="match status" value="1"/>
</dbReference>
<protein>
    <recommendedName>
        <fullName evidence="6">Phosphoenolpyruvate synthase</fullName>
    </recommendedName>
</protein>
<feature type="domain" description="Pyruvate phosphate dikinase AMP/ATP-binding" evidence="3">
    <location>
        <begin position="13"/>
        <end position="152"/>
    </location>
</feature>
<dbReference type="InterPro" id="IPR008279">
    <property type="entry name" value="PEP-util_enz_mobile_dom"/>
</dbReference>
<gene>
    <name evidence="4" type="ORF">AMJ74_00375</name>
</gene>